<sequence>MPQTEQAACGSFGDLHCGHATVATTVAFQFARRDRVLLRDILRFGTATVLTPL</sequence>
<proteinExistence type="predicted"/>
<gene>
    <name evidence="1" type="ORF">MILUP08_41443</name>
</gene>
<name>I0KY82_9ACTN</name>
<accession>I0KY82</accession>
<comment type="caution">
    <text evidence="1">The sequence shown here is derived from an EMBL/GenBank/DDBJ whole genome shotgun (WGS) entry which is preliminary data.</text>
</comment>
<keyword evidence="2" id="KW-1185">Reference proteome</keyword>
<evidence type="ECO:0000313" key="1">
    <source>
        <dbReference type="EMBL" id="CCH16529.1"/>
    </source>
</evidence>
<dbReference type="STRING" id="1150864.MILUP08_41443"/>
<reference evidence="2" key="1">
    <citation type="journal article" date="2012" name="J. Bacteriol.">
        <title>Genome Sequence of Micromonospora lupini Lupac 08, Isolated from Root Nodules of Lupinus angustifolius.</title>
        <authorList>
            <person name="Alonso-Vega P."/>
            <person name="Normand P."/>
            <person name="Bacigalupe R."/>
            <person name="Pujic P."/>
            <person name="Lajus A."/>
            <person name="Vallenet D."/>
            <person name="Carro L."/>
            <person name="Coll P."/>
            <person name="Trujillo M.E."/>
        </authorList>
    </citation>
    <scope>NUCLEOTIDE SEQUENCE [LARGE SCALE GENOMIC DNA]</scope>
    <source>
        <strain evidence="2">Lupac 08</strain>
    </source>
</reference>
<organism evidence="1 2">
    <name type="scientific">Micromonospora lupini str. Lupac 08</name>
    <dbReference type="NCBI Taxonomy" id="1150864"/>
    <lineage>
        <taxon>Bacteria</taxon>
        <taxon>Bacillati</taxon>
        <taxon>Actinomycetota</taxon>
        <taxon>Actinomycetes</taxon>
        <taxon>Micromonosporales</taxon>
        <taxon>Micromonosporaceae</taxon>
        <taxon>Micromonospora</taxon>
    </lineage>
</organism>
<evidence type="ECO:0000313" key="2">
    <source>
        <dbReference type="Proteomes" id="UP000003448"/>
    </source>
</evidence>
<dbReference type="EMBL" id="CAIE01000014">
    <property type="protein sequence ID" value="CCH16529.1"/>
    <property type="molecule type" value="Genomic_DNA"/>
</dbReference>
<dbReference type="AlphaFoldDB" id="I0KY82"/>
<protein>
    <submittedName>
        <fullName evidence="1">Uncharacterized protein</fullName>
    </submittedName>
</protein>
<dbReference type="Proteomes" id="UP000003448">
    <property type="component" value="Unassembled WGS sequence"/>
</dbReference>